<dbReference type="AlphaFoldDB" id="A0A0A8ZEX6"/>
<name>A0A0A8ZEX6_ARUDO</name>
<organism evidence="1">
    <name type="scientific">Arundo donax</name>
    <name type="common">Giant reed</name>
    <name type="synonym">Donax arundinaceus</name>
    <dbReference type="NCBI Taxonomy" id="35708"/>
    <lineage>
        <taxon>Eukaryota</taxon>
        <taxon>Viridiplantae</taxon>
        <taxon>Streptophyta</taxon>
        <taxon>Embryophyta</taxon>
        <taxon>Tracheophyta</taxon>
        <taxon>Spermatophyta</taxon>
        <taxon>Magnoliopsida</taxon>
        <taxon>Liliopsida</taxon>
        <taxon>Poales</taxon>
        <taxon>Poaceae</taxon>
        <taxon>PACMAD clade</taxon>
        <taxon>Arundinoideae</taxon>
        <taxon>Arundineae</taxon>
        <taxon>Arundo</taxon>
    </lineage>
</organism>
<sequence length="39" mass="4559">MICFKVKAYIVDYIKRYSALVAHYLSALLVCICKRCQQC</sequence>
<proteinExistence type="predicted"/>
<reference evidence="1" key="1">
    <citation type="submission" date="2014-09" db="EMBL/GenBank/DDBJ databases">
        <authorList>
            <person name="Magalhaes I.L.F."/>
            <person name="Oliveira U."/>
            <person name="Santos F.R."/>
            <person name="Vidigal T.H.D.A."/>
            <person name="Brescovit A.D."/>
            <person name="Santos A.J."/>
        </authorList>
    </citation>
    <scope>NUCLEOTIDE SEQUENCE</scope>
    <source>
        <tissue evidence="1">Shoot tissue taken approximately 20 cm above the soil surface</tissue>
    </source>
</reference>
<dbReference type="EMBL" id="GBRH01262600">
    <property type="protein sequence ID" value="JAD35295.1"/>
    <property type="molecule type" value="Transcribed_RNA"/>
</dbReference>
<reference evidence="1" key="2">
    <citation type="journal article" date="2015" name="Data Brief">
        <title>Shoot transcriptome of the giant reed, Arundo donax.</title>
        <authorList>
            <person name="Barrero R.A."/>
            <person name="Guerrero F.D."/>
            <person name="Moolhuijzen P."/>
            <person name="Goolsby J.A."/>
            <person name="Tidwell J."/>
            <person name="Bellgard S.E."/>
            <person name="Bellgard M.I."/>
        </authorList>
    </citation>
    <scope>NUCLEOTIDE SEQUENCE</scope>
    <source>
        <tissue evidence="1">Shoot tissue taken approximately 20 cm above the soil surface</tissue>
    </source>
</reference>
<protein>
    <submittedName>
        <fullName evidence="1">Uncharacterized protein</fullName>
    </submittedName>
</protein>
<evidence type="ECO:0000313" key="1">
    <source>
        <dbReference type="EMBL" id="JAD35295.1"/>
    </source>
</evidence>
<accession>A0A0A8ZEX6</accession>